<feature type="domain" description="LysM" evidence="2">
    <location>
        <begin position="71"/>
        <end position="115"/>
    </location>
</feature>
<evidence type="ECO:0000259" key="2">
    <source>
        <dbReference type="PROSITE" id="PS51782"/>
    </source>
</evidence>
<dbReference type="CDD" id="cd12797">
    <property type="entry name" value="M23_peptidase"/>
    <property type="match status" value="1"/>
</dbReference>
<dbReference type="SMART" id="SM00257">
    <property type="entry name" value="LysM"/>
    <property type="match status" value="1"/>
</dbReference>
<feature type="region of interest" description="Disordered" evidence="1">
    <location>
        <begin position="109"/>
        <end position="176"/>
    </location>
</feature>
<dbReference type="SUPFAM" id="SSF54106">
    <property type="entry name" value="LysM domain"/>
    <property type="match status" value="1"/>
</dbReference>
<dbReference type="InterPro" id="IPR018392">
    <property type="entry name" value="LysM"/>
</dbReference>
<reference evidence="4" key="1">
    <citation type="journal article" date="2014" name="Stand. Genomic Sci.">
        <title>Complete genome sequence of Burkholderia phymatum STM815(T), a broad host range and efficient nitrogen-fixing symbiont of Mimosa species.</title>
        <authorList>
            <person name="Moulin L."/>
            <person name="Klonowska A."/>
            <person name="Caroline B."/>
            <person name="Booth K."/>
            <person name="Vriezen J.A."/>
            <person name="Melkonian R."/>
            <person name="James E.K."/>
            <person name="Young J.P."/>
            <person name="Bena G."/>
            <person name="Hauser L."/>
            <person name="Land M."/>
            <person name="Kyrpides N."/>
            <person name="Bruce D."/>
            <person name="Chain P."/>
            <person name="Copeland A."/>
            <person name="Pitluck S."/>
            <person name="Woyke T."/>
            <person name="Lizotte-Waniewski M."/>
            <person name="Bristow J."/>
            <person name="Riley M."/>
        </authorList>
    </citation>
    <scope>NUCLEOTIDE SEQUENCE [LARGE SCALE GENOMIC DNA]</scope>
    <source>
        <strain evidence="4">DSM 17167 / CIP 108236 / LMG 21445 / STM815</strain>
    </source>
</reference>
<dbReference type="Gene3D" id="2.70.70.10">
    <property type="entry name" value="Glucose Permease (Domain IIA)"/>
    <property type="match status" value="1"/>
</dbReference>
<dbReference type="EMBL" id="CP001044">
    <property type="protein sequence ID" value="ACC74435.1"/>
    <property type="molecule type" value="Genomic_DNA"/>
</dbReference>
<dbReference type="PANTHER" id="PTHR21666:SF270">
    <property type="entry name" value="MUREIN HYDROLASE ACTIVATOR ENVC"/>
    <property type="match status" value="1"/>
</dbReference>
<dbReference type="eggNOG" id="COG1388">
    <property type="taxonomic scope" value="Bacteria"/>
</dbReference>
<dbReference type="Gene3D" id="3.10.350.10">
    <property type="entry name" value="LysM domain"/>
    <property type="match status" value="1"/>
</dbReference>
<dbReference type="Proteomes" id="UP000001192">
    <property type="component" value="Chromosome 2"/>
</dbReference>
<dbReference type="InterPro" id="IPR011055">
    <property type="entry name" value="Dup_hybrid_motif"/>
</dbReference>
<name>B2JND3_PARP8</name>
<dbReference type="eggNOG" id="COG4942">
    <property type="taxonomic scope" value="Bacteria"/>
</dbReference>
<proteinExistence type="predicted"/>
<dbReference type="HOGENOM" id="CLU_029425_0_3_4"/>
<accession>B2JND3</accession>
<dbReference type="RefSeq" id="WP_012404599.1">
    <property type="nucleotide sequence ID" value="NC_010623.1"/>
</dbReference>
<feature type="compositionally biased region" description="Polar residues" evidence="1">
    <location>
        <begin position="132"/>
        <end position="151"/>
    </location>
</feature>
<dbReference type="SUPFAM" id="SSF51261">
    <property type="entry name" value="Duplicated hybrid motif"/>
    <property type="match status" value="1"/>
</dbReference>
<gene>
    <name evidence="3" type="ordered locus">Bphy_5357</name>
</gene>
<feature type="compositionally biased region" description="Basic and acidic residues" evidence="1">
    <location>
        <begin position="152"/>
        <end position="175"/>
    </location>
</feature>
<dbReference type="KEGG" id="bph:Bphy_5357"/>
<dbReference type="OrthoDB" id="9795421at2"/>
<evidence type="ECO:0000313" key="3">
    <source>
        <dbReference type="EMBL" id="ACC74435.1"/>
    </source>
</evidence>
<sequence length="297" mass="31799">MTPTQSNRRVPGLPREGLAVLVLLTIGGCTTVPWQTAPEERSIQPAWQTLAPANRPAPRVSPNADKPFTNGYYRVKPGDTLYRIATRHGQRSDDIVKWNNLADPGHIEPGSVLRVAPPPDAADEQDVVATPASPSARTKTPAQHGAANTNGKGDKTDNVDQSRDDKADRSVDSQHSRFVWPARGTLSAVYGQGRSKGMVIAAKAGDLVRAAAPGRVVFAGDGGKPYGKLIVIKHDDTLVTAYGHNRKLLVKEGSNVKRGEAIAEMANTEHGEGSMQFEVRKQGKAVDPAPYLPRVGS</sequence>
<organism evidence="3 4">
    <name type="scientific">Paraburkholderia phymatum (strain DSM 17167 / CIP 108236 / LMG 21445 / STM815)</name>
    <name type="common">Burkholderia phymatum</name>
    <dbReference type="NCBI Taxonomy" id="391038"/>
    <lineage>
        <taxon>Bacteria</taxon>
        <taxon>Pseudomonadati</taxon>
        <taxon>Pseudomonadota</taxon>
        <taxon>Betaproteobacteria</taxon>
        <taxon>Burkholderiales</taxon>
        <taxon>Burkholderiaceae</taxon>
        <taxon>Paraburkholderia</taxon>
    </lineage>
</organism>
<dbReference type="STRING" id="391038.Bphy_5357"/>
<dbReference type="InterPro" id="IPR016047">
    <property type="entry name" value="M23ase_b-sheet_dom"/>
</dbReference>
<dbReference type="Pfam" id="PF01476">
    <property type="entry name" value="LysM"/>
    <property type="match status" value="1"/>
</dbReference>
<evidence type="ECO:0000256" key="1">
    <source>
        <dbReference type="SAM" id="MobiDB-lite"/>
    </source>
</evidence>
<dbReference type="PROSITE" id="PS51782">
    <property type="entry name" value="LYSM"/>
    <property type="match status" value="1"/>
</dbReference>
<protein>
    <submittedName>
        <fullName evidence="3">Peptidase M23B</fullName>
    </submittedName>
</protein>
<dbReference type="GO" id="GO:0004222">
    <property type="term" value="F:metalloendopeptidase activity"/>
    <property type="evidence" value="ECO:0007669"/>
    <property type="project" value="TreeGrafter"/>
</dbReference>
<dbReference type="InterPro" id="IPR036779">
    <property type="entry name" value="LysM_dom_sf"/>
</dbReference>
<evidence type="ECO:0000313" key="4">
    <source>
        <dbReference type="Proteomes" id="UP000001192"/>
    </source>
</evidence>
<dbReference type="CDD" id="cd00118">
    <property type="entry name" value="LysM"/>
    <property type="match status" value="1"/>
</dbReference>
<dbReference type="AlphaFoldDB" id="B2JND3"/>
<keyword evidence="4" id="KW-1185">Reference proteome</keyword>
<dbReference type="PANTHER" id="PTHR21666">
    <property type="entry name" value="PEPTIDASE-RELATED"/>
    <property type="match status" value="1"/>
</dbReference>
<dbReference type="InterPro" id="IPR050570">
    <property type="entry name" value="Cell_wall_metabolism_enzyme"/>
</dbReference>
<dbReference type="Pfam" id="PF01551">
    <property type="entry name" value="Peptidase_M23"/>
    <property type="match status" value="1"/>
</dbReference>